<accession>A0ABN3H983</accession>
<evidence type="ECO:0000313" key="11">
    <source>
        <dbReference type="Proteomes" id="UP001501444"/>
    </source>
</evidence>
<feature type="compositionally biased region" description="Low complexity" evidence="7">
    <location>
        <begin position="426"/>
        <end position="440"/>
    </location>
</feature>
<reference evidence="10 11" key="1">
    <citation type="journal article" date="2019" name="Int. J. Syst. Evol. Microbiol.">
        <title>The Global Catalogue of Microorganisms (GCM) 10K type strain sequencing project: providing services to taxonomists for standard genome sequencing and annotation.</title>
        <authorList>
            <consortium name="The Broad Institute Genomics Platform"/>
            <consortium name="The Broad Institute Genome Sequencing Center for Infectious Disease"/>
            <person name="Wu L."/>
            <person name="Ma J."/>
        </authorList>
    </citation>
    <scope>NUCLEOTIDE SEQUENCE [LARGE SCALE GENOMIC DNA]</scope>
    <source>
        <strain evidence="10 11">JCM 3272</strain>
    </source>
</reference>
<evidence type="ECO:0000256" key="4">
    <source>
        <dbReference type="ARBA" id="ARBA00022692"/>
    </source>
</evidence>
<feature type="transmembrane region" description="Helical" evidence="8">
    <location>
        <begin position="235"/>
        <end position="256"/>
    </location>
</feature>
<dbReference type="PANTHER" id="PTHR23513:SF11">
    <property type="entry name" value="STAPHYLOFERRIN A TRANSPORTER"/>
    <property type="match status" value="1"/>
</dbReference>
<name>A0ABN3H983_9ACTN</name>
<evidence type="ECO:0000259" key="9">
    <source>
        <dbReference type="PROSITE" id="PS50850"/>
    </source>
</evidence>
<feature type="transmembrane region" description="Helical" evidence="8">
    <location>
        <begin position="29"/>
        <end position="48"/>
    </location>
</feature>
<keyword evidence="5 8" id="KW-1133">Transmembrane helix</keyword>
<comment type="subcellular location">
    <subcellularLocation>
        <location evidence="1">Cell membrane</location>
        <topology evidence="1">Multi-pass membrane protein</topology>
    </subcellularLocation>
</comment>
<sequence>MSTASAVRSSKSTTADNPFAALRYRGYRTYLIGQSLASIGTWMGSIAQDWLALQLTDSPTAVGITMALQFLPILFLGVHGGQLADRYPKRRILLITQTLNACLTGTLAVLTVLGVVRIQYVFLIALLTGLVFAVEAPTRQVFATEVVPMNHLRQAVSLNATAFQATRLIGPAVASVLIDTAGTGWVFACNALCYLGPTIALLRLRPGDMTPAPPASREPRAFRNAARYVRQRPHVFWTVLLVGVIGTFGLNFPIVLTAIATQTFHGTASMYGLFNVVLAAGSAMGALAAGSGTSTRLRPIVLYAGLFGVLQALAAAAPNLPTFLPLLVVMGFVNLAFQALANSSVQLWVDPEMRGRVMGLYMLVFTGGTPLGAPLIGALTNHVGARFGMAVCGLVPAVAAGAIVLIQVWSRRRSRRLPPAAVAHPSTRTAEASSATTSHAPDGSAAAPSSNSTGTRECVKAET</sequence>
<feature type="transmembrane region" description="Helical" evidence="8">
    <location>
        <begin position="92"/>
        <end position="112"/>
    </location>
</feature>
<dbReference type="SUPFAM" id="SSF103473">
    <property type="entry name" value="MFS general substrate transporter"/>
    <property type="match status" value="1"/>
</dbReference>
<organism evidence="10 11">
    <name type="scientific">Dactylosporangium salmoneum</name>
    <dbReference type="NCBI Taxonomy" id="53361"/>
    <lineage>
        <taxon>Bacteria</taxon>
        <taxon>Bacillati</taxon>
        <taxon>Actinomycetota</taxon>
        <taxon>Actinomycetes</taxon>
        <taxon>Micromonosporales</taxon>
        <taxon>Micromonosporaceae</taxon>
        <taxon>Dactylosporangium</taxon>
    </lineage>
</organism>
<feature type="transmembrane region" description="Helical" evidence="8">
    <location>
        <begin position="385"/>
        <end position="406"/>
    </location>
</feature>
<protein>
    <submittedName>
        <fullName evidence="10">MFS transporter</fullName>
    </submittedName>
</protein>
<keyword evidence="11" id="KW-1185">Reference proteome</keyword>
<dbReference type="InterPro" id="IPR010290">
    <property type="entry name" value="TM_effector"/>
</dbReference>
<evidence type="ECO:0000256" key="5">
    <source>
        <dbReference type="ARBA" id="ARBA00022989"/>
    </source>
</evidence>
<keyword evidence="6 8" id="KW-0472">Membrane</keyword>
<dbReference type="InterPro" id="IPR036259">
    <property type="entry name" value="MFS_trans_sf"/>
</dbReference>
<dbReference type="Pfam" id="PF05977">
    <property type="entry name" value="MFS_3"/>
    <property type="match status" value="1"/>
</dbReference>
<evidence type="ECO:0000256" key="3">
    <source>
        <dbReference type="ARBA" id="ARBA00022475"/>
    </source>
</evidence>
<dbReference type="PANTHER" id="PTHR23513">
    <property type="entry name" value="INTEGRAL MEMBRANE EFFLUX PROTEIN-RELATED"/>
    <property type="match status" value="1"/>
</dbReference>
<dbReference type="EMBL" id="BAAARV010000074">
    <property type="protein sequence ID" value="GAA2372847.1"/>
    <property type="molecule type" value="Genomic_DNA"/>
</dbReference>
<feature type="domain" description="Major facilitator superfamily (MFS) profile" evidence="9">
    <location>
        <begin position="21"/>
        <end position="413"/>
    </location>
</feature>
<evidence type="ECO:0000256" key="6">
    <source>
        <dbReference type="ARBA" id="ARBA00023136"/>
    </source>
</evidence>
<dbReference type="Gene3D" id="1.20.1250.20">
    <property type="entry name" value="MFS general substrate transporter like domains"/>
    <property type="match status" value="1"/>
</dbReference>
<evidence type="ECO:0000256" key="8">
    <source>
        <dbReference type="SAM" id="Phobius"/>
    </source>
</evidence>
<feature type="transmembrane region" description="Helical" evidence="8">
    <location>
        <begin position="323"/>
        <end position="345"/>
    </location>
</feature>
<evidence type="ECO:0000313" key="10">
    <source>
        <dbReference type="EMBL" id="GAA2372847.1"/>
    </source>
</evidence>
<gene>
    <name evidence="10" type="ORF">GCM10010170_075260</name>
</gene>
<keyword evidence="2" id="KW-0813">Transport</keyword>
<feature type="transmembrane region" description="Helical" evidence="8">
    <location>
        <begin position="300"/>
        <end position="317"/>
    </location>
</feature>
<comment type="caution">
    <text evidence="10">The sequence shown here is derived from an EMBL/GenBank/DDBJ whole genome shotgun (WGS) entry which is preliminary data.</text>
</comment>
<dbReference type="CDD" id="cd06173">
    <property type="entry name" value="MFS_MefA_like"/>
    <property type="match status" value="1"/>
</dbReference>
<proteinExistence type="predicted"/>
<evidence type="ECO:0000256" key="2">
    <source>
        <dbReference type="ARBA" id="ARBA00022448"/>
    </source>
</evidence>
<dbReference type="RefSeq" id="WP_344617390.1">
    <property type="nucleotide sequence ID" value="NZ_BAAARV010000074.1"/>
</dbReference>
<feature type="transmembrane region" description="Helical" evidence="8">
    <location>
        <begin position="118"/>
        <end position="136"/>
    </location>
</feature>
<dbReference type="InterPro" id="IPR020846">
    <property type="entry name" value="MFS_dom"/>
</dbReference>
<feature type="transmembrane region" description="Helical" evidence="8">
    <location>
        <begin position="268"/>
        <end position="288"/>
    </location>
</feature>
<keyword evidence="4 8" id="KW-0812">Transmembrane</keyword>
<feature type="region of interest" description="Disordered" evidence="7">
    <location>
        <begin position="417"/>
        <end position="463"/>
    </location>
</feature>
<evidence type="ECO:0000256" key="1">
    <source>
        <dbReference type="ARBA" id="ARBA00004651"/>
    </source>
</evidence>
<feature type="transmembrane region" description="Helical" evidence="8">
    <location>
        <begin position="357"/>
        <end position="379"/>
    </location>
</feature>
<feature type="transmembrane region" description="Helical" evidence="8">
    <location>
        <begin position="60"/>
        <end position="80"/>
    </location>
</feature>
<dbReference type="Proteomes" id="UP001501444">
    <property type="component" value="Unassembled WGS sequence"/>
</dbReference>
<keyword evidence="3" id="KW-1003">Cell membrane</keyword>
<dbReference type="PROSITE" id="PS50850">
    <property type="entry name" value="MFS"/>
    <property type="match status" value="1"/>
</dbReference>
<evidence type="ECO:0000256" key="7">
    <source>
        <dbReference type="SAM" id="MobiDB-lite"/>
    </source>
</evidence>